<organism evidence="2 3">
    <name type="scientific">Mucilaginibacter aquariorum</name>
    <dbReference type="NCBI Taxonomy" id="2967225"/>
    <lineage>
        <taxon>Bacteria</taxon>
        <taxon>Pseudomonadati</taxon>
        <taxon>Bacteroidota</taxon>
        <taxon>Sphingobacteriia</taxon>
        <taxon>Sphingobacteriales</taxon>
        <taxon>Sphingobacteriaceae</taxon>
        <taxon>Mucilaginibacter</taxon>
    </lineage>
</organism>
<feature type="domain" description="CHAD" evidence="1">
    <location>
        <begin position="22"/>
        <end position="234"/>
    </location>
</feature>
<comment type="caution">
    <text evidence="2">The sequence shown here is derived from an EMBL/GenBank/DDBJ whole genome shotgun (WGS) entry which is preliminary data.</text>
</comment>
<evidence type="ECO:0000313" key="2">
    <source>
        <dbReference type="EMBL" id="MCQ6961579.1"/>
    </source>
</evidence>
<accession>A0ABT1TAK5</accession>
<dbReference type="Pfam" id="PF05235">
    <property type="entry name" value="CHAD"/>
    <property type="match status" value="1"/>
</dbReference>
<reference evidence="2 3" key="1">
    <citation type="submission" date="2022-07" db="EMBL/GenBank/DDBJ databases">
        <title>Mucilaginibacter sp. JC4.</title>
        <authorList>
            <person name="Le V."/>
            <person name="Ko S.-R."/>
            <person name="Ahn C.-Y."/>
            <person name="Oh H.-M."/>
        </authorList>
    </citation>
    <scope>NUCLEOTIDE SEQUENCE [LARGE SCALE GENOMIC DNA]</scope>
    <source>
        <strain evidence="2 3">JC4</strain>
    </source>
</reference>
<name>A0ABT1TAK5_9SPHI</name>
<dbReference type="Proteomes" id="UP001204376">
    <property type="component" value="Unassembled WGS sequence"/>
</dbReference>
<evidence type="ECO:0000259" key="1">
    <source>
        <dbReference type="SMART" id="SM00880"/>
    </source>
</evidence>
<dbReference type="RefSeq" id="WP_256541745.1">
    <property type="nucleotide sequence ID" value="NZ_JANHOH010000017.1"/>
</dbReference>
<sequence>MKLPCHDLFSRFRMKKKIAIKYFTTEWQDMRAQLHNYLETLDQEDLHRFRVQVKKLKALLVLCSYRRNGRQLKGYFKPVKNVFQQAGELRNAYISGKMDPQAENLTTAMRNLRSCAVDFLKCSANVRRRIKKRLRRIRQRNVRRFYEKQLRFAAGVLSEHFSAERLHECRKRIKLLRYNYPLVRGELPFRLDTAYLDELQEAIGQWHDHWLAGSRDPSEAREVRRLSKRFKERVNGDQSPVI</sequence>
<dbReference type="SMART" id="SM00880">
    <property type="entry name" value="CHAD"/>
    <property type="match status" value="1"/>
</dbReference>
<proteinExistence type="predicted"/>
<protein>
    <submittedName>
        <fullName evidence="2">CHAD domain-containing protein</fullName>
    </submittedName>
</protein>
<dbReference type="Gene3D" id="1.40.20.10">
    <property type="entry name" value="CHAD domain"/>
    <property type="match status" value="1"/>
</dbReference>
<dbReference type="InterPro" id="IPR038186">
    <property type="entry name" value="CHAD_dom_sf"/>
</dbReference>
<gene>
    <name evidence="2" type="ORF">NPE20_26640</name>
</gene>
<keyword evidence="3" id="KW-1185">Reference proteome</keyword>
<dbReference type="InterPro" id="IPR007899">
    <property type="entry name" value="CHAD_dom"/>
</dbReference>
<evidence type="ECO:0000313" key="3">
    <source>
        <dbReference type="Proteomes" id="UP001204376"/>
    </source>
</evidence>
<dbReference type="EMBL" id="JANHOH010000017">
    <property type="protein sequence ID" value="MCQ6961579.1"/>
    <property type="molecule type" value="Genomic_DNA"/>
</dbReference>